<feature type="compositionally biased region" description="Basic and acidic residues" evidence="1">
    <location>
        <begin position="231"/>
        <end position="241"/>
    </location>
</feature>
<keyword evidence="3" id="KW-1185">Reference proteome</keyword>
<dbReference type="GO" id="GO:0004864">
    <property type="term" value="F:protein phosphatase inhibitor activity"/>
    <property type="evidence" value="ECO:0007669"/>
    <property type="project" value="InterPro"/>
</dbReference>
<dbReference type="InterPro" id="IPR007062">
    <property type="entry name" value="PPI-2"/>
</dbReference>
<dbReference type="Pfam" id="PF04979">
    <property type="entry name" value="IPP-2"/>
    <property type="match status" value="1"/>
</dbReference>
<feature type="compositionally biased region" description="Basic and acidic residues" evidence="1">
    <location>
        <begin position="167"/>
        <end position="189"/>
    </location>
</feature>
<dbReference type="EMBL" id="JAEUBG010002963">
    <property type="protein sequence ID" value="KAH3683759.1"/>
    <property type="molecule type" value="Genomic_DNA"/>
</dbReference>
<dbReference type="AlphaFoldDB" id="A0A9P8Q6L0"/>
<evidence type="ECO:0000313" key="3">
    <source>
        <dbReference type="Proteomes" id="UP000774326"/>
    </source>
</evidence>
<evidence type="ECO:0000256" key="1">
    <source>
        <dbReference type="SAM" id="MobiDB-lite"/>
    </source>
</evidence>
<evidence type="ECO:0008006" key="4">
    <source>
        <dbReference type="Google" id="ProtNLM"/>
    </source>
</evidence>
<dbReference type="PANTHER" id="PTHR12398">
    <property type="entry name" value="PROTEIN PHOSPHATASE INHIBITOR"/>
    <property type="match status" value="1"/>
</dbReference>
<proteinExistence type="predicted"/>
<evidence type="ECO:0000313" key="2">
    <source>
        <dbReference type="EMBL" id="KAH3683759.1"/>
    </source>
</evidence>
<feature type="compositionally biased region" description="Polar residues" evidence="1">
    <location>
        <begin position="33"/>
        <end position="42"/>
    </location>
</feature>
<dbReference type="PANTHER" id="PTHR12398:SF20">
    <property type="entry name" value="PROTEIN PHOSPHATASE 1 REGULATORY INHIBITOR SUBUNIT 2"/>
    <property type="match status" value="1"/>
</dbReference>
<comment type="caution">
    <text evidence="2">The sequence shown here is derived from an EMBL/GenBank/DDBJ whole genome shotgun (WGS) entry which is preliminary data.</text>
</comment>
<feature type="compositionally biased region" description="Basic and acidic residues" evidence="1">
    <location>
        <begin position="9"/>
        <end position="32"/>
    </location>
</feature>
<dbReference type="GO" id="GO:0009966">
    <property type="term" value="P:regulation of signal transduction"/>
    <property type="evidence" value="ECO:0007669"/>
    <property type="project" value="InterPro"/>
</dbReference>
<name>A0A9P8Q6L0_WICPI</name>
<feature type="region of interest" description="Disordered" evidence="1">
    <location>
        <begin position="140"/>
        <end position="255"/>
    </location>
</feature>
<reference evidence="2" key="1">
    <citation type="journal article" date="2021" name="Open Biol.">
        <title>Shared evolutionary footprints suggest mitochondrial oxidative damage underlies multiple complex I losses in fungi.</title>
        <authorList>
            <person name="Schikora-Tamarit M.A."/>
            <person name="Marcet-Houben M."/>
            <person name="Nosek J."/>
            <person name="Gabaldon T."/>
        </authorList>
    </citation>
    <scope>NUCLEOTIDE SEQUENCE</scope>
    <source>
        <strain evidence="2">CBS2887</strain>
    </source>
</reference>
<protein>
    <recommendedName>
        <fullName evidence="4">Protein GLC8</fullName>
    </recommendedName>
</protein>
<dbReference type="OrthoDB" id="551302at2759"/>
<feature type="compositionally biased region" description="Polar residues" evidence="1">
    <location>
        <begin position="52"/>
        <end position="68"/>
    </location>
</feature>
<reference evidence="2" key="2">
    <citation type="submission" date="2021-01" db="EMBL/GenBank/DDBJ databases">
        <authorList>
            <person name="Schikora-Tamarit M.A."/>
        </authorList>
    </citation>
    <scope>NUCLEOTIDE SEQUENCE</scope>
    <source>
        <strain evidence="2">CBS2887</strain>
    </source>
</reference>
<sequence>MSNGGILKNKNELNPEKHQYVEQTTKEFREQVLKNTKLNSQLKPDGPREPINPSTPSSDSTAKQFLDPANNTALVTAYNELSEQDKESLKWDINNLNSNSVIQKKIIENMKSQGQSIDEPKTPFQAAKEMNEYYNLDEDEDLNGFSLGEPEMEMNAKQDEFSLNDTELIRDDDKQEESKHKKSFEEMRKQHYHHEHLPAPQNIEEVEDEEEDDDEDEDEDLTPKPKMSFAEMRKMHYHNERVIPNNQDEDDDDDE</sequence>
<dbReference type="Proteomes" id="UP000774326">
    <property type="component" value="Unassembled WGS sequence"/>
</dbReference>
<feature type="compositionally biased region" description="Acidic residues" evidence="1">
    <location>
        <begin position="204"/>
        <end position="220"/>
    </location>
</feature>
<accession>A0A9P8Q6L0</accession>
<gene>
    <name evidence="2" type="ORF">WICPIJ_005278</name>
</gene>
<organism evidence="2 3">
    <name type="scientific">Wickerhamomyces pijperi</name>
    <name type="common">Yeast</name>
    <name type="synonym">Pichia pijperi</name>
    <dbReference type="NCBI Taxonomy" id="599730"/>
    <lineage>
        <taxon>Eukaryota</taxon>
        <taxon>Fungi</taxon>
        <taxon>Dikarya</taxon>
        <taxon>Ascomycota</taxon>
        <taxon>Saccharomycotina</taxon>
        <taxon>Saccharomycetes</taxon>
        <taxon>Phaffomycetales</taxon>
        <taxon>Wickerhamomycetaceae</taxon>
        <taxon>Wickerhamomyces</taxon>
    </lineage>
</organism>
<feature type="region of interest" description="Disordered" evidence="1">
    <location>
        <begin position="1"/>
        <end position="68"/>
    </location>
</feature>